<dbReference type="GO" id="GO:0000155">
    <property type="term" value="F:phosphorelay sensor kinase activity"/>
    <property type="evidence" value="ECO:0007669"/>
    <property type="project" value="InterPro"/>
</dbReference>
<dbReference type="SUPFAM" id="SSF55874">
    <property type="entry name" value="ATPase domain of HSP90 chaperone/DNA topoisomerase II/histidine kinase"/>
    <property type="match status" value="1"/>
</dbReference>
<dbReference type="AlphaFoldDB" id="A0A371PHL6"/>
<organism evidence="9 10">
    <name type="scientific">Paenibacillus paeoniae</name>
    <dbReference type="NCBI Taxonomy" id="2292705"/>
    <lineage>
        <taxon>Bacteria</taxon>
        <taxon>Bacillati</taxon>
        <taxon>Bacillota</taxon>
        <taxon>Bacilli</taxon>
        <taxon>Bacillales</taxon>
        <taxon>Paenibacillaceae</taxon>
        <taxon>Paenibacillus</taxon>
    </lineage>
</organism>
<dbReference type="SUPFAM" id="SSF158472">
    <property type="entry name" value="HAMP domain-like"/>
    <property type="match status" value="1"/>
</dbReference>
<reference evidence="9 10" key="1">
    <citation type="submission" date="2018-08" db="EMBL/GenBank/DDBJ databases">
        <title>Paenibacillus sp. M4BSY-1, whole genome shotgun sequence.</title>
        <authorList>
            <person name="Tuo L."/>
        </authorList>
    </citation>
    <scope>NUCLEOTIDE SEQUENCE [LARGE SCALE GENOMIC DNA]</scope>
    <source>
        <strain evidence="9 10">M4BSY-1</strain>
    </source>
</reference>
<gene>
    <name evidence="9" type="ORF">DX130_00990</name>
</gene>
<keyword evidence="10" id="KW-1185">Reference proteome</keyword>
<evidence type="ECO:0000256" key="5">
    <source>
        <dbReference type="ARBA" id="ARBA00022777"/>
    </source>
</evidence>
<sequence length="621" mass="72509">MRRDISPKEHAIIPALSLRQLVIYLRIGGAYMKRLVQMLVKRLMDRRFFTKIFISISIVSFIGVFSLVYIYQQYYQNMITDNELDRTQRSINQAGYNLDNQLRRVVQNVQYFFYYSENSVEIEDAWDRERLQHKLEAFRTQYSSELESVFLFIKEDGEEGQETIIHDTGLDRVPDIHYRNQSWYKHFLAKDADVWSKPTKEHLFYQDRSYTSIYLMMGKYDLDGRDGMLVVRLNGKMFSDAFRLLATHDLMLELKDAKGHIVYSSFPDGSGSGDAMYLKTESKLSYSGFEVQAYTNKKAILDKVRQIRIVHPLVIIVILLITLVMSFLLTWMLTQPIKKLLQLMKKVEIGDLDVRFSSKYTDEIGLLGRNFNKMLANLSEMIDKVYVVEMEKINAEMKQKDAMLLAMQHQINPHFLYNTLEVINCQAILHDAPPISRMSRAMADFFRYTIDNPKAEVELRTEIEHVKTYLDIQRERYPDIEIDMDGLESFGQYPIVKLTLQPIVENAFLYAFAGERDYYLKIYAEDCDEQTYALYIEDNGQGMDEQAMEAMNRLFESDDEELPESDESRSRGIGLLNVQQRIRLRYGKGYGLLLEESMTGGVTVRIKLPKEGKGNENINRG</sequence>
<protein>
    <submittedName>
        <fullName evidence="9">HAMP domain-containing protein</fullName>
    </submittedName>
</protein>
<dbReference type="InterPro" id="IPR036890">
    <property type="entry name" value="HATPase_C_sf"/>
</dbReference>
<evidence type="ECO:0000259" key="8">
    <source>
        <dbReference type="PROSITE" id="PS50885"/>
    </source>
</evidence>
<dbReference type="SMART" id="SM00387">
    <property type="entry name" value="HATPase_c"/>
    <property type="match status" value="1"/>
</dbReference>
<dbReference type="InterPro" id="IPR050640">
    <property type="entry name" value="Bact_2-comp_sensor_kinase"/>
</dbReference>
<evidence type="ECO:0000256" key="4">
    <source>
        <dbReference type="ARBA" id="ARBA00022679"/>
    </source>
</evidence>
<dbReference type="InterPro" id="IPR003594">
    <property type="entry name" value="HATPase_dom"/>
</dbReference>
<evidence type="ECO:0000256" key="7">
    <source>
        <dbReference type="SAM" id="Phobius"/>
    </source>
</evidence>
<dbReference type="SMART" id="SM00304">
    <property type="entry name" value="HAMP"/>
    <property type="match status" value="1"/>
</dbReference>
<evidence type="ECO:0000256" key="6">
    <source>
        <dbReference type="ARBA" id="ARBA00023136"/>
    </source>
</evidence>
<evidence type="ECO:0000256" key="1">
    <source>
        <dbReference type="ARBA" id="ARBA00004651"/>
    </source>
</evidence>
<dbReference type="Pfam" id="PF02518">
    <property type="entry name" value="HATPase_c"/>
    <property type="match status" value="1"/>
</dbReference>
<keyword evidence="7" id="KW-0812">Transmembrane</keyword>
<proteinExistence type="predicted"/>
<evidence type="ECO:0000313" key="10">
    <source>
        <dbReference type="Proteomes" id="UP000261905"/>
    </source>
</evidence>
<dbReference type="PANTHER" id="PTHR34220:SF7">
    <property type="entry name" value="SENSOR HISTIDINE KINASE YPDA"/>
    <property type="match status" value="1"/>
</dbReference>
<comment type="caution">
    <text evidence="9">The sequence shown here is derived from an EMBL/GenBank/DDBJ whole genome shotgun (WGS) entry which is preliminary data.</text>
</comment>
<dbReference type="Pfam" id="PF00672">
    <property type="entry name" value="HAMP"/>
    <property type="match status" value="1"/>
</dbReference>
<dbReference type="EMBL" id="QUBQ01000001">
    <property type="protein sequence ID" value="REK75688.1"/>
    <property type="molecule type" value="Genomic_DNA"/>
</dbReference>
<name>A0A371PHL6_9BACL</name>
<keyword evidence="6 7" id="KW-0472">Membrane</keyword>
<dbReference type="Pfam" id="PF06580">
    <property type="entry name" value="His_kinase"/>
    <property type="match status" value="1"/>
</dbReference>
<evidence type="ECO:0000256" key="2">
    <source>
        <dbReference type="ARBA" id="ARBA00022475"/>
    </source>
</evidence>
<accession>A0A371PHL6</accession>
<dbReference type="GO" id="GO:0005886">
    <property type="term" value="C:plasma membrane"/>
    <property type="evidence" value="ECO:0007669"/>
    <property type="project" value="UniProtKB-SubCell"/>
</dbReference>
<feature type="transmembrane region" description="Helical" evidence="7">
    <location>
        <begin position="313"/>
        <end position="333"/>
    </location>
</feature>
<dbReference type="InterPro" id="IPR003660">
    <property type="entry name" value="HAMP_dom"/>
</dbReference>
<comment type="subcellular location">
    <subcellularLocation>
        <location evidence="1">Cell membrane</location>
        <topology evidence="1">Multi-pass membrane protein</topology>
    </subcellularLocation>
</comment>
<evidence type="ECO:0000313" key="9">
    <source>
        <dbReference type="EMBL" id="REK75688.1"/>
    </source>
</evidence>
<dbReference type="CDD" id="cd06225">
    <property type="entry name" value="HAMP"/>
    <property type="match status" value="1"/>
</dbReference>
<keyword evidence="5" id="KW-0418">Kinase</keyword>
<dbReference type="PANTHER" id="PTHR34220">
    <property type="entry name" value="SENSOR HISTIDINE KINASE YPDA"/>
    <property type="match status" value="1"/>
</dbReference>
<keyword evidence="4" id="KW-0808">Transferase</keyword>
<dbReference type="Gene3D" id="3.30.565.10">
    <property type="entry name" value="Histidine kinase-like ATPase, C-terminal domain"/>
    <property type="match status" value="1"/>
</dbReference>
<keyword evidence="3" id="KW-0597">Phosphoprotein</keyword>
<dbReference type="Gene3D" id="6.10.340.10">
    <property type="match status" value="1"/>
</dbReference>
<feature type="domain" description="HAMP" evidence="8">
    <location>
        <begin position="331"/>
        <end position="383"/>
    </location>
</feature>
<dbReference type="PROSITE" id="PS50885">
    <property type="entry name" value="HAMP"/>
    <property type="match status" value="1"/>
</dbReference>
<keyword evidence="7" id="KW-1133">Transmembrane helix</keyword>
<dbReference type="OrthoDB" id="9776552at2"/>
<evidence type="ECO:0000256" key="3">
    <source>
        <dbReference type="ARBA" id="ARBA00022553"/>
    </source>
</evidence>
<dbReference type="InterPro" id="IPR010559">
    <property type="entry name" value="Sig_transdc_His_kin_internal"/>
</dbReference>
<dbReference type="Proteomes" id="UP000261905">
    <property type="component" value="Unassembled WGS sequence"/>
</dbReference>
<feature type="transmembrane region" description="Helical" evidence="7">
    <location>
        <begin position="52"/>
        <end position="71"/>
    </location>
</feature>
<keyword evidence="2" id="KW-1003">Cell membrane</keyword>